<dbReference type="EMBL" id="BKZQ01000076">
    <property type="protein sequence ID" value="GER71842.1"/>
    <property type="molecule type" value="Genomic_DNA"/>
</dbReference>
<comment type="caution">
    <text evidence="1">The sequence shown here is derived from an EMBL/GenBank/DDBJ whole genome shotgun (WGS) entry which is preliminary data.</text>
</comment>
<dbReference type="Proteomes" id="UP000391919">
    <property type="component" value="Unassembled WGS sequence"/>
</dbReference>
<gene>
    <name evidence="1" type="ORF">BpJC7_31450</name>
</gene>
<evidence type="ECO:0000313" key="1">
    <source>
        <dbReference type="EMBL" id="GER71842.1"/>
    </source>
</evidence>
<name>A0A5J4JAN1_9BACI</name>
<organism evidence="1 2">
    <name type="scientific">Weizmannia acidilactici</name>
    <dbReference type="NCBI Taxonomy" id="2607726"/>
    <lineage>
        <taxon>Bacteria</taxon>
        <taxon>Bacillati</taxon>
        <taxon>Bacillota</taxon>
        <taxon>Bacilli</taxon>
        <taxon>Bacillales</taxon>
        <taxon>Bacillaceae</taxon>
        <taxon>Heyndrickxia</taxon>
    </lineage>
</organism>
<reference evidence="1 2" key="1">
    <citation type="submission" date="2019-09" db="EMBL/GenBank/DDBJ databases">
        <title>Draft genome sequence of Bacillus sp. JC-7.</title>
        <authorList>
            <person name="Tanaka N."/>
            <person name="Shiwa Y."/>
            <person name="Fujita N."/>
            <person name="Tanasupawat S."/>
        </authorList>
    </citation>
    <scope>NUCLEOTIDE SEQUENCE [LARGE SCALE GENOMIC DNA]</scope>
    <source>
        <strain evidence="1 2">JC-7</strain>
    </source>
</reference>
<sequence length="50" mass="5674">MIMKKITRWISSLVSVLLFLSLILMLFVVISSKASDGEPKLFGYEIKTIL</sequence>
<proteinExistence type="predicted"/>
<protein>
    <submittedName>
        <fullName evidence="1">Uncharacterized protein</fullName>
    </submittedName>
</protein>
<dbReference type="AlphaFoldDB" id="A0A5J4JAN1"/>
<accession>A0A5J4JAN1</accession>
<evidence type="ECO:0000313" key="2">
    <source>
        <dbReference type="Proteomes" id="UP000391919"/>
    </source>
</evidence>
<dbReference type="RefSeq" id="WP_308690685.1">
    <property type="nucleotide sequence ID" value="NZ_BKZP01000050.1"/>
</dbReference>
<keyword evidence="2" id="KW-1185">Reference proteome</keyword>